<dbReference type="GO" id="GO:0007005">
    <property type="term" value="P:mitochondrion organization"/>
    <property type="evidence" value="ECO:0007669"/>
    <property type="project" value="TreeGrafter"/>
</dbReference>
<dbReference type="SUPFAM" id="SSF52540">
    <property type="entry name" value="P-loop containing nucleoside triphosphate hydrolases"/>
    <property type="match status" value="1"/>
</dbReference>
<dbReference type="SMART" id="SM00382">
    <property type="entry name" value="AAA"/>
    <property type="match status" value="1"/>
</dbReference>
<dbReference type="GO" id="GO:0004176">
    <property type="term" value="F:ATP-dependent peptidase activity"/>
    <property type="evidence" value="ECO:0007669"/>
    <property type="project" value="InterPro"/>
</dbReference>
<dbReference type="InterPro" id="IPR003959">
    <property type="entry name" value="ATPase_AAA_core"/>
</dbReference>
<dbReference type="GO" id="GO:0051131">
    <property type="term" value="P:chaperone-mediated protein complex assembly"/>
    <property type="evidence" value="ECO:0007669"/>
    <property type="project" value="TreeGrafter"/>
</dbReference>
<gene>
    <name evidence="3" type="ORF">BOX24_06390</name>
</gene>
<dbReference type="InterPro" id="IPR027417">
    <property type="entry name" value="P-loop_NTPase"/>
</dbReference>
<feature type="region of interest" description="Disordered" evidence="1">
    <location>
        <begin position="1"/>
        <end position="61"/>
    </location>
</feature>
<protein>
    <recommendedName>
        <fullName evidence="2">AAA+ ATPase domain-containing protein</fullName>
    </recommendedName>
</protein>
<feature type="compositionally biased region" description="Basic and acidic residues" evidence="1">
    <location>
        <begin position="26"/>
        <end position="35"/>
    </location>
</feature>
<dbReference type="Proteomes" id="UP000188586">
    <property type="component" value="Unassembled WGS sequence"/>
</dbReference>
<name>A0A1V3SUX7_9BACT</name>
<feature type="compositionally biased region" description="Basic residues" evidence="1">
    <location>
        <begin position="1"/>
        <end position="11"/>
    </location>
</feature>
<evidence type="ECO:0000259" key="2">
    <source>
        <dbReference type="SMART" id="SM00382"/>
    </source>
</evidence>
<dbReference type="RefSeq" id="WP_077304126.1">
    <property type="nucleotide sequence ID" value="NZ_MPOJ01000011.1"/>
</dbReference>
<dbReference type="Gene3D" id="3.40.50.300">
    <property type="entry name" value="P-loop containing nucleotide triphosphate hydrolases"/>
    <property type="match status" value="1"/>
</dbReference>
<comment type="caution">
    <text evidence="3">The sequence shown here is derived from an EMBL/GenBank/DDBJ whole genome shotgun (WGS) entry which is preliminary data.</text>
</comment>
<feature type="domain" description="AAA+ ATPase" evidence="2">
    <location>
        <begin position="144"/>
        <end position="297"/>
    </location>
</feature>
<dbReference type="AlphaFoldDB" id="A0A1V3SUX7"/>
<dbReference type="PANTHER" id="PTHR43718:SF2">
    <property type="entry name" value="LON PROTEASE HOMOLOG, MITOCHONDRIAL"/>
    <property type="match status" value="1"/>
</dbReference>
<dbReference type="InterPro" id="IPR027065">
    <property type="entry name" value="Lon_Prtase"/>
</dbReference>
<proteinExistence type="predicted"/>
<dbReference type="GO" id="GO:0006515">
    <property type="term" value="P:protein quality control for misfolded or incompletely synthesized proteins"/>
    <property type="evidence" value="ECO:0007669"/>
    <property type="project" value="TreeGrafter"/>
</dbReference>
<dbReference type="InterPro" id="IPR003593">
    <property type="entry name" value="AAA+_ATPase"/>
</dbReference>
<dbReference type="GO" id="GO:0003697">
    <property type="term" value="F:single-stranded DNA binding"/>
    <property type="evidence" value="ECO:0007669"/>
    <property type="project" value="TreeGrafter"/>
</dbReference>
<dbReference type="GO" id="GO:0005524">
    <property type="term" value="F:ATP binding"/>
    <property type="evidence" value="ECO:0007669"/>
    <property type="project" value="InterPro"/>
</dbReference>
<reference evidence="3 4" key="1">
    <citation type="submission" date="2016-11" db="EMBL/GenBank/DDBJ databases">
        <title>Comparative genomics of co-occurring bacteria in distinct bioleaching systems unravels niche-specific adaptation.</title>
        <authorList>
            <person name="Zhang X."/>
            <person name="Liu X."/>
            <person name="Yin H."/>
        </authorList>
    </citation>
    <scope>NUCLEOTIDE SEQUENCE [LARGE SCALE GENOMIC DNA]</scope>
    <source>
        <strain evidence="3 4">DX</strain>
    </source>
</reference>
<dbReference type="GO" id="GO:0004252">
    <property type="term" value="F:serine-type endopeptidase activity"/>
    <property type="evidence" value="ECO:0007669"/>
    <property type="project" value="InterPro"/>
</dbReference>
<evidence type="ECO:0000256" key="1">
    <source>
        <dbReference type="SAM" id="MobiDB-lite"/>
    </source>
</evidence>
<dbReference type="EMBL" id="MPOJ01000011">
    <property type="protein sequence ID" value="OOH72623.1"/>
    <property type="molecule type" value="Genomic_DNA"/>
</dbReference>
<organism evidence="3 4">
    <name type="scientific">Leptospirillum ferriphilum</name>
    <dbReference type="NCBI Taxonomy" id="178606"/>
    <lineage>
        <taxon>Bacteria</taxon>
        <taxon>Pseudomonadati</taxon>
        <taxon>Nitrospirota</taxon>
        <taxon>Nitrospiria</taxon>
        <taxon>Nitrospirales</taxon>
        <taxon>Nitrospiraceae</taxon>
        <taxon>Leptospirillum</taxon>
    </lineage>
</organism>
<dbReference type="PANTHER" id="PTHR43718">
    <property type="entry name" value="LON PROTEASE"/>
    <property type="match status" value="1"/>
</dbReference>
<dbReference type="Pfam" id="PF00004">
    <property type="entry name" value="AAA"/>
    <property type="match status" value="1"/>
</dbReference>
<evidence type="ECO:0000313" key="4">
    <source>
        <dbReference type="Proteomes" id="UP000188586"/>
    </source>
</evidence>
<sequence length="381" mass="41920">MIGFRIQKRRLEKTEFSRSTTKKRKPEVETRPEREIESDEPIPDVPPVVEIPPSFSHRLPVDPTSLKSAIEECREKLNPKKEENRKRWLDLAEKVLKNETISLTPPPHQTGVDRLGDKYPHMKGALQIVRDFLDISRLGEGPSSLPPLLLAGPPGAGKTAFALDLAKVLGVPSRVVNSASLTHSFVLGGIDAVWGSAKEGVILNLLLEGSGNPVMILDEIDKAGKGLSGSKSSGAIEDFLLNVLEPVTARKYADEFLSSAHPVDASKVQWLFTANDLKGLSKPLLSRLTVIPVREPTPEELREVIIPSLYRDILEEYGLSGKAPEILSEEAIESISGSPREARKRILRLLAGYARDGRFEALEVESPETEKRIGFNAGGRE</sequence>
<accession>A0A1V3SUX7</accession>
<dbReference type="GO" id="GO:0016887">
    <property type="term" value="F:ATP hydrolysis activity"/>
    <property type="evidence" value="ECO:0007669"/>
    <property type="project" value="InterPro"/>
</dbReference>
<evidence type="ECO:0000313" key="3">
    <source>
        <dbReference type="EMBL" id="OOH72623.1"/>
    </source>
</evidence>